<dbReference type="RefSeq" id="WP_046228905.1">
    <property type="nucleotide sequence ID" value="NZ_FONN01000008.1"/>
</dbReference>
<keyword evidence="2" id="KW-1185">Reference proteome</keyword>
<dbReference type="OrthoDB" id="2648199at2"/>
<accession>A0A1I2E455</accession>
<dbReference type="AlphaFoldDB" id="A0A1I2E455"/>
<sequence length="96" mass="10741">MINSKFKLWLQLAASVKETTPNAPKLECPSCSSANINFEYIGDAIKRKGYFLMWCNDCLKGIHISRIEIPEKAKVIPFGATADQTSHIPNFTKVLP</sequence>
<gene>
    <name evidence="1" type="ORF">SAMN04487969_108140</name>
</gene>
<dbReference type="EMBL" id="FONN01000008">
    <property type="protein sequence ID" value="SFE87000.1"/>
    <property type="molecule type" value="Genomic_DNA"/>
</dbReference>
<dbReference type="Proteomes" id="UP000183410">
    <property type="component" value="Unassembled WGS sequence"/>
</dbReference>
<evidence type="ECO:0000313" key="1">
    <source>
        <dbReference type="EMBL" id="SFE87000.1"/>
    </source>
</evidence>
<proteinExistence type="predicted"/>
<protein>
    <submittedName>
        <fullName evidence="1">Uncharacterized protein</fullName>
    </submittedName>
</protein>
<reference evidence="2" key="1">
    <citation type="submission" date="2016-10" db="EMBL/GenBank/DDBJ databases">
        <authorList>
            <person name="Varghese N."/>
            <person name="Submissions S."/>
        </authorList>
    </citation>
    <scope>NUCLEOTIDE SEQUENCE [LARGE SCALE GENOMIC DNA]</scope>
    <source>
        <strain evidence="2">CGMCC 1.10223</strain>
    </source>
</reference>
<evidence type="ECO:0000313" key="2">
    <source>
        <dbReference type="Proteomes" id="UP000183410"/>
    </source>
</evidence>
<organism evidence="1 2">
    <name type="scientific">Paenibacillus algorifonticola</name>
    <dbReference type="NCBI Taxonomy" id="684063"/>
    <lineage>
        <taxon>Bacteria</taxon>
        <taxon>Bacillati</taxon>
        <taxon>Bacillota</taxon>
        <taxon>Bacilli</taxon>
        <taxon>Bacillales</taxon>
        <taxon>Paenibacillaceae</taxon>
        <taxon>Paenibacillus</taxon>
    </lineage>
</organism>
<name>A0A1I2E455_9BACL</name>